<sequence length="163" mass="18700">MVQVQVLNLMHKEFFLSPEVAAPLLSEPVFSSGQYFSRSMPMVYPVPKSHGGSYLHQRRESRGARCLEGTFATLRVLVPRSCGSTMDQHERCHRLHKDVDISSICRFHETKHPIDTLFNPSHLSNHYNLNDIYTLTFDTLLKEEFGFSGIHYKAIERAWSGTC</sequence>
<reference evidence="1 2" key="1">
    <citation type="submission" date="2015-09" db="EMBL/GenBank/DDBJ databases">
        <title>Trachymyrmex zeteki WGS genome.</title>
        <authorList>
            <person name="Nygaard S."/>
            <person name="Hu H."/>
            <person name="Boomsma J."/>
            <person name="Zhang G."/>
        </authorList>
    </citation>
    <scope>NUCLEOTIDE SEQUENCE [LARGE SCALE GENOMIC DNA]</scope>
    <source>
        <strain evidence="1">Tzet28-1</strain>
        <tissue evidence="1">Whole body</tissue>
    </source>
</reference>
<evidence type="ECO:0000313" key="1">
    <source>
        <dbReference type="EMBL" id="KYQ51229.1"/>
    </source>
</evidence>
<dbReference type="AlphaFoldDB" id="A0A151WTJ9"/>
<organism evidence="1 2">
    <name type="scientific">Mycetomoellerius zeteki</name>
    <dbReference type="NCBI Taxonomy" id="64791"/>
    <lineage>
        <taxon>Eukaryota</taxon>
        <taxon>Metazoa</taxon>
        <taxon>Ecdysozoa</taxon>
        <taxon>Arthropoda</taxon>
        <taxon>Hexapoda</taxon>
        <taxon>Insecta</taxon>
        <taxon>Pterygota</taxon>
        <taxon>Neoptera</taxon>
        <taxon>Endopterygota</taxon>
        <taxon>Hymenoptera</taxon>
        <taxon>Apocrita</taxon>
        <taxon>Aculeata</taxon>
        <taxon>Formicoidea</taxon>
        <taxon>Formicidae</taxon>
        <taxon>Myrmicinae</taxon>
        <taxon>Mycetomoellerius</taxon>
    </lineage>
</organism>
<dbReference type="EMBL" id="KQ982753">
    <property type="protein sequence ID" value="KYQ51229.1"/>
    <property type="molecule type" value="Genomic_DNA"/>
</dbReference>
<gene>
    <name evidence="1" type="ORF">ALC60_09694</name>
</gene>
<accession>A0A151WTJ9</accession>
<dbReference type="Proteomes" id="UP000075809">
    <property type="component" value="Unassembled WGS sequence"/>
</dbReference>
<name>A0A151WTJ9_9HYME</name>
<protein>
    <submittedName>
        <fullName evidence="1">Uncharacterized protein</fullName>
    </submittedName>
</protein>
<proteinExistence type="predicted"/>
<keyword evidence="2" id="KW-1185">Reference proteome</keyword>
<evidence type="ECO:0000313" key="2">
    <source>
        <dbReference type="Proteomes" id="UP000075809"/>
    </source>
</evidence>